<gene>
    <name evidence="1" type="ORF">GH714_003967</name>
</gene>
<evidence type="ECO:0000313" key="2">
    <source>
        <dbReference type="Proteomes" id="UP000467840"/>
    </source>
</evidence>
<dbReference type="AlphaFoldDB" id="A0A6A6KXB9"/>
<accession>A0A6A6KXB9</accession>
<organism evidence="1 2">
    <name type="scientific">Hevea brasiliensis</name>
    <name type="common">Para rubber tree</name>
    <name type="synonym">Siphonia brasiliensis</name>
    <dbReference type="NCBI Taxonomy" id="3981"/>
    <lineage>
        <taxon>Eukaryota</taxon>
        <taxon>Viridiplantae</taxon>
        <taxon>Streptophyta</taxon>
        <taxon>Embryophyta</taxon>
        <taxon>Tracheophyta</taxon>
        <taxon>Spermatophyta</taxon>
        <taxon>Magnoliopsida</taxon>
        <taxon>eudicotyledons</taxon>
        <taxon>Gunneridae</taxon>
        <taxon>Pentapetalae</taxon>
        <taxon>rosids</taxon>
        <taxon>fabids</taxon>
        <taxon>Malpighiales</taxon>
        <taxon>Euphorbiaceae</taxon>
        <taxon>Crotonoideae</taxon>
        <taxon>Micrandreae</taxon>
        <taxon>Hevea</taxon>
    </lineage>
</organism>
<dbReference type="EMBL" id="JAAGAX010000013">
    <property type="protein sequence ID" value="KAF2293670.1"/>
    <property type="molecule type" value="Genomic_DNA"/>
</dbReference>
<name>A0A6A6KXB9_HEVBR</name>
<dbReference type="Proteomes" id="UP000467840">
    <property type="component" value="Chromosome 7"/>
</dbReference>
<reference evidence="1 2" key="1">
    <citation type="journal article" date="2020" name="Mol. Plant">
        <title>The Chromosome-Based Rubber Tree Genome Provides New Insights into Spurge Genome Evolution and Rubber Biosynthesis.</title>
        <authorList>
            <person name="Liu J."/>
            <person name="Shi C."/>
            <person name="Shi C.C."/>
            <person name="Li W."/>
            <person name="Zhang Q.J."/>
            <person name="Zhang Y."/>
            <person name="Li K."/>
            <person name="Lu H.F."/>
            <person name="Shi C."/>
            <person name="Zhu S.T."/>
            <person name="Xiao Z.Y."/>
            <person name="Nan H."/>
            <person name="Yue Y."/>
            <person name="Zhu X.G."/>
            <person name="Wu Y."/>
            <person name="Hong X.N."/>
            <person name="Fan G.Y."/>
            <person name="Tong Y."/>
            <person name="Zhang D."/>
            <person name="Mao C.L."/>
            <person name="Liu Y.L."/>
            <person name="Hao S.J."/>
            <person name="Liu W.Q."/>
            <person name="Lv M.Q."/>
            <person name="Zhang H.B."/>
            <person name="Liu Y."/>
            <person name="Hu-Tang G.R."/>
            <person name="Wang J.P."/>
            <person name="Wang J.H."/>
            <person name="Sun Y.H."/>
            <person name="Ni S.B."/>
            <person name="Chen W.B."/>
            <person name="Zhang X.C."/>
            <person name="Jiao Y.N."/>
            <person name="Eichler E.E."/>
            <person name="Li G.H."/>
            <person name="Liu X."/>
            <person name="Gao L.Z."/>
        </authorList>
    </citation>
    <scope>NUCLEOTIDE SEQUENCE [LARGE SCALE GENOMIC DNA]</scope>
    <source>
        <strain evidence="2">cv. GT1</strain>
        <tissue evidence="1">Leaf</tissue>
    </source>
</reference>
<sequence>MCNVDDKREEESLVGTTVLSFFAGVGSWKRQRGHELWEDGVYGEESVHLYHHRKVDVVESGRKKRRKEGLSRKEVLVSVVVVEWGWVIHHFKMVTEAVRANEGISGGERRWMLKSHSWHQYVWCCDSVDDISSLQPLLSSLYMSEQLFFIVCLILSCAAIFDPWYKIKFIEYIEYFYTKLYNSDALQLLAPLLTVFVGQSLADDDDSGSNNGGEEDDAD</sequence>
<proteinExistence type="predicted"/>
<evidence type="ECO:0000313" key="1">
    <source>
        <dbReference type="EMBL" id="KAF2293670.1"/>
    </source>
</evidence>
<comment type="caution">
    <text evidence="1">The sequence shown here is derived from an EMBL/GenBank/DDBJ whole genome shotgun (WGS) entry which is preliminary data.</text>
</comment>
<keyword evidence="2" id="KW-1185">Reference proteome</keyword>
<protein>
    <submittedName>
        <fullName evidence="1">Uncharacterized protein</fullName>
    </submittedName>
</protein>